<evidence type="ECO:0000313" key="2">
    <source>
        <dbReference type="EMBL" id="ACY48576.1"/>
    </source>
</evidence>
<dbReference type="InterPro" id="IPR043129">
    <property type="entry name" value="ATPase_NBD"/>
</dbReference>
<dbReference type="PANTHER" id="PTHR18964">
    <property type="entry name" value="ROK (REPRESSOR, ORF, KINASE) FAMILY"/>
    <property type="match status" value="1"/>
</dbReference>
<dbReference type="STRING" id="518766.Rmar_1690"/>
<dbReference type="OrthoDB" id="9810372at2"/>
<organism evidence="2 3">
    <name type="scientific">Rhodothermus marinus (strain ATCC 43812 / DSM 4252 / R-10)</name>
    <name type="common">Rhodothermus obamensis</name>
    <dbReference type="NCBI Taxonomy" id="518766"/>
    <lineage>
        <taxon>Bacteria</taxon>
        <taxon>Pseudomonadati</taxon>
        <taxon>Rhodothermota</taxon>
        <taxon>Rhodothermia</taxon>
        <taxon>Rhodothermales</taxon>
        <taxon>Rhodothermaceae</taxon>
        <taxon>Rhodothermus</taxon>
    </lineage>
</organism>
<accession>D0MJB8</accession>
<protein>
    <submittedName>
        <fullName evidence="2">ROK family protein</fullName>
    </submittedName>
</protein>
<comment type="similarity">
    <text evidence="1">Belongs to the ROK (NagC/XylR) family.</text>
</comment>
<dbReference type="RefSeq" id="WP_012844187.1">
    <property type="nucleotide sequence ID" value="NC_013501.1"/>
</dbReference>
<dbReference type="Gene3D" id="3.30.420.40">
    <property type="match status" value="2"/>
</dbReference>
<dbReference type="EMBL" id="CP001807">
    <property type="protein sequence ID" value="ACY48576.1"/>
    <property type="molecule type" value="Genomic_DNA"/>
</dbReference>
<dbReference type="HOGENOM" id="CLU_036604_0_1_10"/>
<dbReference type="Proteomes" id="UP000002221">
    <property type="component" value="Chromosome"/>
</dbReference>
<dbReference type="eggNOG" id="COG1940">
    <property type="taxonomic scope" value="Bacteria"/>
</dbReference>
<evidence type="ECO:0000313" key="3">
    <source>
        <dbReference type="Proteomes" id="UP000002221"/>
    </source>
</evidence>
<dbReference type="PROSITE" id="PS01125">
    <property type="entry name" value="ROK"/>
    <property type="match status" value="1"/>
</dbReference>
<gene>
    <name evidence="2" type="ordered locus">Rmar_1690</name>
</gene>
<sequence length="332" mass="35658">MASIPSFAVGVDLGGTTIKAALVERGVGIQHELSRPTEAEEGPAHVIRRIAEMVQALIERAPNREIAGIGIGAPGTVNWERTAVIYPPNLPGWGIVDLRKELQEALGLALPIFVENDANLAGLGSAHYGAGRPFDSFIMVTLGTGVGGAIIYRNRIFRGATGGAGEIGHMSIDYEGPLDRYGIAGSIEAYIGQRFLSHYARYRLLTQRDSLVHQMAGEDLRDINPRILFEAAQAGDEPAREVLAWAGHKLGCVLAAAVNLLDIHKIVVGGGVSAAGDFILEPARQTLRRYVIPALRDRVEIVRETLGNEAGMLGAAQLVFQLLEHPREDLEA</sequence>
<dbReference type="InterPro" id="IPR049874">
    <property type="entry name" value="ROK_cs"/>
</dbReference>
<reference evidence="2 3" key="1">
    <citation type="journal article" date="2009" name="Stand. Genomic Sci.">
        <title>Complete genome sequence of Rhodothermus marinus type strain (R-10).</title>
        <authorList>
            <person name="Nolan M."/>
            <person name="Tindall B.J."/>
            <person name="Pomrenke H."/>
            <person name="Lapidus A."/>
            <person name="Copeland A."/>
            <person name="Glavina Del Rio T."/>
            <person name="Lucas S."/>
            <person name="Chen F."/>
            <person name="Tice H."/>
            <person name="Cheng J.F."/>
            <person name="Saunders E."/>
            <person name="Han C."/>
            <person name="Bruce D."/>
            <person name="Goodwin L."/>
            <person name="Chain P."/>
            <person name="Pitluck S."/>
            <person name="Ovchinikova G."/>
            <person name="Pati A."/>
            <person name="Ivanova N."/>
            <person name="Mavromatis K."/>
            <person name="Chen A."/>
            <person name="Palaniappan K."/>
            <person name="Land M."/>
            <person name="Hauser L."/>
            <person name="Chang Y.J."/>
            <person name="Jeffries C.D."/>
            <person name="Brettin T."/>
            <person name="Goker M."/>
            <person name="Bristow J."/>
            <person name="Eisen J.A."/>
            <person name="Markowitz V."/>
            <person name="Hugenholtz P."/>
            <person name="Kyrpides N.C."/>
            <person name="Klenk H.P."/>
            <person name="Detter J.C."/>
        </authorList>
    </citation>
    <scope>NUCLEOTIDE SEQUENCE [LARGE SCALE GENOMIC DNA]</scope>
    <source>
        <strain evidence="3">ATCC 43812 / DSM 4252 / R-10</strain>
    </source>
</reference>
<proteinExistence type="inferred from homology"/>
<dbReference type="PANTHER" id="PTHR18964:SF149">
    <property type="entry name" value="BIFUNCTIONAL UDP-N-ACETYLGLUCOSAMINE 2-EPIMERASE_N-ACETYLMANNOSAMINE KINASE"/>
    <property type="match status" value="1"/>
</dbReference>
<dbReference type="SUPFAM" id="SSF53067">
    <property type="entry name" value="Actin-like ATPase domain"/>
    <property type="match status" value="1"/>
</dbReference>
<dbReference type="KEGG" id="rmr:Rmar_1690"/>
<evidence type="ECO:0000256" key="1">
    <source>
        <dbReference type="ARBA" id="ARBA00006479"/>
    </source>
</evidence>
<dbReference type="AlphaFoldDB" id="D0MJB8"/>
<dbReference type="Pfam" id="PF00480">
    <property type="entry name" value="ROK"/>
    <property type="match status" value="1"/>
</dbReference>
<name>D0MJB8_RHOM4</name>
<dbReference type="InterPro" id="IPR000600">
    <property type="entry name" value="ROK"/>
</dbReference>
<keyword evidence="3" id="KW-1185">Reference proteome</keyword>